<evidence type="ECO:0000313" key="1">
    <source>
        <dbReference type="EMBL" id="CAG8771156.1"/>
    </source>
</evidence>
<accession>A0A9N9J995</accession>
<dbReference type="AlphaFoldDB" id="A0A9N9J995"/>
<keyword evidence="2" id="KW-1185">Reference proteome</keyword>
<comment type="caution">
    <text evidence="1">The sequence shown here is derived from an EMBL/GenBank/DDBJ whole genome shotgun (WGS) entry which is preliminary data.</text>
</comment>
<feature type="non-terminal residue" evidence="1">
    <location>
        <position position="1"/>
    </location>
</feature>
<organism evidence="1 2">
    <name type="scientific">Acaulospora morrowiae</name>
    <dbReference type="NCBI Taxonomy" id="94023"/>
    <lineage>
        <taxon>Eukaryota</taxon>
        <taxon>Fungi</taxon>
        <taxon>Fungi incertae sedis</taxon>
        <taxon>Mucoromycota</taxon>
        <taxon>Glomeromycotina</taxon>
        <taxon>Glomeromycetes</taxon>
        <taxon>Diversisporales</taxon>
        <taxon>Acaulosporaceae</taxon>
        <taxon>Acaulospora</taxon>
    </lineage>
</organism>
<name>A0A9N9J995_9GLOM</name>
<dbReference type="PANTHER" id="PTHR14187:SF5">
    <property type="entry name" value="HEAT SHOCK 70 KDA PROTEIN 12A"/>
    <property type="match status" value="1"/>
</dbReference>
<sequence length="136" mass="15504">IKTRVLKWTFGVEVAHEWVKGKDKKKRRTPEGLVYTFEMLAQRGTRVDVNKKFSKTFYPVRPNQVAIAFKIFTTKALSGKYCDGMKHIGTLKVSIDGTNCPIEFSLTFGKMEFTATAINKKTKQVYPDATFELEVS</sequence>
<dbReference type="Proteomes" id="UP000789342">
    <property type="component" value="Unassembled WGS sequence"/>
</dbReference>
<dbReference type="OrthoDB" id="2963168at2759"/>
<gene>
    <name evidence="1" type="ORF">AMORRO_LOCUS16593</name>
</gene>
<reference evidence="1" key="1">
    <citation type="submission" date="2021-06" db="EMBL/GenBank/DDBJ databases">
        <authorList>
            <person name="Kallberg Y."/>
            <person name="Tangrot J."/>
            <person name="Rosling A."/>
        </authorList>
    </citation>
    <scope>NUCLEOTIDE SEQUENCE</scope>
    <source>
        <strain evidence="1">CL551</strain>
    </source>
</reference>
<dbReference type="EMBL" id="CAJVPV010046621">
    <property type="protein sequence ID" value="CAG8771156.1"/>
    <property type="molecule type" value="Genomic_DNA"/>
</dbReference>
<evidence type="ECO:0000313" key="2">
    <source>
        <dbReference type="Proteomes" id="UP000789342"/>
    </source>
</evidence>
<protein>
    <submittedName>
        <fullName evidence="1">7857_t:CDS:1</fullName>
    </submittedName>
</protein>
<proteinExistence type="predicted"/>
<dbReference type="PANTHER" id="PTHR14187">
    <property type="entry name" value="ALPHA KINASE/ELONGATION FACTOR 2 KINASE"/>
    <property type="match status" value="1"/>
</dbReference>